<evidence type="ECO:0000256" key="1">
    <source>
        <dbReference type="SAM" id="Coils"/>
    </source>
</evidence>
<dbReference type="EMBL" id="VIWX01000001">
    <property type="protein sequence ID" value="TWG07996.1"/>
    <property type="molecule type" value="Genomic_DNA"/>
</dbReference>
<dbReference type="SUPFAM" id="SSF58104">
    <property type="entry name" value="Methyl-accepting chemotaxis protein (MCP) signaling domain"/>
    <property type="match status" value="1"/>
</dbReference>
<reference evidence="2 3" key="1">
    <citation type="submission" date="2019-06" db="EMBL/GenBank/DDBJ databases">
        <title>Sequencing the genomes of 1000 actinobacteria strains.</title>
        <authorList>
            <person name="Klenk H.-P."/>
        </authorList>
    </citation>
    <scope>NUCLEOTIDE SEQUENCE [LARGE SCALE GENOMIC DNA]</scope>
    <source>
        <strain evidence="2 3">DSM 46699</strain>
    </source>
</reference>
<accession>A0A561V8Q0</accession>
<proteinExistence type="predicted"/>
<name>A0A561V8Q0_9PSEU</name>
<evidence type="ECO:0000313" key="2">
    <source>
        <dbReference type="EMBL" id="TWG07996.1"/>
    </source>
</evidence>
<organism evidence="2 3">
    <name type="scientific">Saccharopolyspora dendranthemae</name>
    <dbReference type="NCBI Taxonomy" id="1181886"/>
    <lineage>
        <taxon>Bacteria</taxon>
        <taxon>Bacillati</taxon>
        <taxon>Actinomycetota</taxon>
        <taxon>Actinomycetes</taxon>
        <taxon>Pseudonocardiales</taxon>
        <taxon>Pseudonocardiaceae</taxon>
        <taxon>Saccharopolyspora</taxon>
    </lineage>
</organism>
<keyword evidence="1" id="KW-0175">Coiled coil</keyword>
<evidence type="ECO:0008006" key="4">
    <source>
        <dbReference type="Google" id="ProtNLM"/>
    </source>
</evidence>
<dbReference type="Proteomes" id="UP000316184">
    <property type="component" value="Unassembled WGS sequence"/>
</dbReference>
<protein>
    <recommendedName>
        <fullName evidence="4">Ribulose 1,5-bisphosphate carboxylase large subunit</fullName>
    </recommendedName>
</protein>
<sequence length="252" mass="26956">MWWRFDQTVCTVETMVFRVPTPTDVLGLAKSTVGLVTETATAAATAPVRVLGLLGEAEKLVGRVSTVVDQVEHLVERANGTVADAEEAVQDARAIVVAAAPIVAAAGKVSSRAEAVVGRASGVCDEAAKTVVEAQRTSANADELLALYSPTAKKAAPLLDRFVEELSDSEVDAAIRLVDELPQLTEHVLTDILPILRTLDRVGPEIHELLEVTYDVRRAIAGIPGFQFFRRRGEDKVEDEEPAKPQPVAAGE</sequence>
<dbReference type="AlphaFoldDB" id="A0A561V8Q0"/>
<feature type="coiled-coil region" evidence="1">
    <location>
        <begin position="68"/>
        <end position="95"/>
    </location>
</feature>
<gene>
    <name evidence="2" type="ORF">FHU35_11615</name>
</gene>
<evidence type="ECO:0000313" key="3">
    <source>
        <dbReference type="Proteomes" id="UP000316184"/>
    </source>
</evidence>
<comment type="caution">
    <text evidence="2">The sequence shown here is derived from an EMBL/GenBank/DDBJ whole genome shotgun (WGS) entry which is preliminary data.</text>
</comment>
<keyword evidence="3" id="KW-1185">Reference proteome</keyword>